<evidence type="ECO:0000313" key="12">
    <source>
        <dbReference type="Proteomes" id="UP000268162"/>
    </source>
</evidence>
<evidence type="ECO:0000256" key="6">
    <source>
        <dbReference type="ARBA" id="ARBA00022840"/>
    </source>
</evidence>
<evidence type="ECO:0000256" key="7">
    <source>
        <dbReference type="ARBA" id="ARBA00047899"/>
    </source>
</evidence>
<dbReference type="EC" id="2.7.11.1" evidence="1"/>
<comment type="catalytic activity">
    <reaction evidence="7">
        <text>L-threonyl-[protein] + ATP = O-phospho-L-threonyl-[protein] + ADP + H(+)</text>
        <dbReference type="Rhea" id="RHEA:46608"/>
        <dbReference type="Rhea" id="RHEA-COMP:11060"/>
        <dbReference type="Rhea" id="RHEA-COMP:11605"/>
        <dbReference type="ChEBI" id="CHEBI:15378"/>
        <dbReference type="ChEBI" id="CHEBI:30013"/>
        <dbReference type="ChEBI" id="CHEBI:30616"/>
        <dbReference type="ChEBI" id="CHEBI:61977"/>
        <dbReference type="ChEBI" id="CHEBI:456216"/>
        <dbReference type="EC" id="2.7.11.1"/>
    </reaction>
</comment>
<evidence type="ECO:0000256" key="1">
    <source>
        <dbReference type="ARBA" id="ARBA00012513"/>
    </source>
</evidence>
<feature type="non-terminal residue" evidence="11">
    <location>
        <position position="1"/>
    </location>
</feature>
<proteinExistence type="predicted"/>
<dbReference type="AlphaFoldDB" id="A0A4P9ZUM2"/>
<sequence>LKLHRGAVDQNSLTSLPPDEVFQRVKQIIFDMGLEVYKESDYKIKCIRPSSKAIPPASGSPAGPQTVSDNGSPAPVYGELYIDAAGEVRLTVDICKLKNLPHLLTVRVRRQRGNIWSYKFLY</sequence>
<evidence type="ECO:0000256" key="3">
    <source>
        <dbReference type="ARBA" id="ARBA00022679"/>
    </source>
</evidence>
<reference evidence="12" key="1">
    <citation type="journal article" date="2018" name="Nat. Microbiol.">
        <title>Leveraging single-cell genomics to expand the fungal tree of life.</title>
        <authorList>
            <person name="Ahrendt S.R."/>
            <person name="Quandt C.A."/>
            <person name="Ciobanu D."/>
            <person name="Clum A."/>
            <person name="Salamov A."/>
            <person name="Andreopoulos B."/>
            <person name="Cheng J.F."/>
            <person name="Woyke T."/>
            <person name="Pelin A."/>
            <person name="Henrissat B."/>
            <person name="Reynolds N.K."/>
            <person name="Benny G.L."/>
            <person name="Smith M.E."/>
            <person name="James T.Y."/>
            <person name="Grigoriev I.V."/>
        </authorList>
    </citation>
    <scope>NUCLEOTIDE SEQUENCE [LARGE SCALE GENOMIC DNA]</scope>
    <source>
        <strain evidence="12">RSA 468</strain>
    </source>
</reference>
<dbReference type="InterPro" id="IPR028375">
    <property type="entry name" value="KA1/Ssp2_C"/>
</dbReference>
<dbReference type="InterPro" id="IPR001772">
    <property type="entry name" value="KA1_dom"/>
</dbReference>
<dbReference type="Gene3D" id="3.30.310.80">
    <property type="entry name" value="Kinase associated domain 1, KA1"/>
    <property type="match status" value="1"/>
</dbReference>
<evidence type="ECO:0000313" key="11">
    <source>
        <dbReference type="EMBL" id="RKP37253.1"/>
    </source>
</evidence>
<gene>
    <name evidence="11" type="ORF">BJ085DRAFT_10771</name>
</gene>
<evidence type="ECO:0000256" key="8">
    <source>
        <dbReference type="ARBA" id="ARBA00048679"/>
    </source>
</evidence>
<evidence type="ECO:0000256" key="2">
    <source>
        <dbReference type="ARBA" id="ARBA00022527"/>
    </source>
</evidence>
<comment type="catalytic activity">
    <reaction evidence="8">
        <text>L-seryl-[protein] + ATP = O-phospho-L-seryl-[protein] + ADP + H(+)</text>
        <dbReference type="Rhea" id="RHEA:17989"/>
        <dbReference type="Rhea" id="RHEA-COMP:9863"/>
        <dbReference type="Rhea" id="RHEA-COMP:11604"/>
        <dbReference type="ChEBI" id="CHEBI:15378"/>
        <dbReference type="ChEBI" id="CHEBI:29999"/>
        <dbReference type="ChEBI" id="CHEBI:30616"/>
        <dbReference type="ChEBI" id="CHEBI:83421"/>
        <dbReference type="ChEBI" id="CHEBI:456216"/>
        <dbReference type="EC" id="2.7.11.1"/>
    </reaction>
</comment>
<keyword evidence="6" id="KW-0067">ATP-binding</keyword>
<dbReference type="Proteomes" id="UP000268162">
    <property type="component" value="Unassembled WGS sequence"/>
</dbReference>
<protein>
    <recommendedName>
        <fullName evidence="1">non-specific serine/threonine protein kinase</fullName>
        <ecNumber evidence="1">2.7.11.1</ecNumber>
    </recommendedName>
</protein>
<organism evidence="11 12">
    <name type="scientific">Dimargaris cristalligena</name>
    <dbReference type="NCBI Taxonomy" id="215637"/>
    <lineage>
        <taxon>Eukaryota</taxon>
        <taxon>Fungi</taxon>
        <taxon>Fungi incertae sedis</taxon>
        <taxon>Zoopagomycota</taxon>
        <taxon>Kickxellomycotina</taxon>
        <taxon>Dimargaritomycetes</taxon>
        <taxon>Dimargaritales</taxon>
        <taxon>Dimargaritaceae</taxon>
        <taxon>Dimargaris</taxon>
    </lineage>
</organism>
<dbReference type="GO" id="GO:0004674">
    <property type="term" value="F:protein serine/threonine kinase activity"/>
    <property type="evidence" value="ECO:0007669"/>
    <property type="project" value="UniProtKB-KW"/>
</dbReference>
<keyword evidence="2" id="KW-0723">Serine/threonine-protein kinase</keyword>
<evidence type="ECO:0000256" key="4">
    <source>
        <dbReference type="ARBA" id="ARBA00022741"/>
    </source>
</evidence>
<keyword evidence="12" id="KW-1185">Reference proteome</keyword>
<dbReference type="STRING" id="215637.A0A4P9ZUM2"/>
<keyword evidence="5" id="KW-0418">Kinase</keyword>
<feature type="domain" description="KA1" evidence="10">
    <location>
        <begin position="81"/>
        <end position="122"/>
    </location>
</feature>
<dbReference type="GO" id="GO:0005524">
    <property type="term" value="F:ATP binding"/>
    <property type="evidence" value="ECO:0007669"/>
    <property type="project" value="UniProtKB-KW"/>
</dbReference>
<dbReference type="SUPFAM" id="SSF103243">
    <property type="entry name" value="KA1-like"/>
    <property type="match status" value="1"/>
</dbReference>
<feature type="compositionally biased region" description="Low complexity" evidence="9">
    <location>
        <begin position="50"/>
        <end position="64"/>
    </location>
</feature>
<evidence type="ECO:0000256" key="5">
    <source>
        <dbReference type="ARBA" id="ARBA00022777"/>
    </source>
</evidence>
<dbReference type="PROSITE" id="PS50032">
    <property type="entry name" value="KA1"/>
    <property type="match status" value="1"/>
</dbReference>
<dbReference type="EMBL" id="ML002519">
    <property type="protein sequence ID" value="RKP37253.1"/>
    <property type="molecule type" value="Genomic_DNA"/>
</dbReference>
<dbReference type="Pfam" id="PF02149">
    <property type="entry name" value="KA1"/>
    <property type="match status" value="1"/>
</dbReference>
<evidence type="ECO:0000256" key="9">
    <source>
        <dbReference type="SAM" id="MobiDB-lite"/>
    </source>
</evidence>
<feature type="region of interest" description="Disordered" evidence="9">
    <location>
        <begin position="50"/>
        <end position="71"/>
    </location>
</feature>
<keyword evidence="4" id="KW-0547">Nucleotide-binding</keyword>
<accession>A0A4P9ZUM2</accession>
<name>A0A4P9ZUM2_9FUNG</name>
<evidence type="ECO:0000259" key="10">
    <source>
        <dbReference type="PROSITE" id="PS50032"/>
    </source>
</evidence>
<feature type="non-terminal residue" evidence="11">
    <location>
        <position position="122"/>
    </location>
</feature>
<keyword evidence="3" id="KW-0808">Transferase</keyword>